<dbReference type="Pfam" id="PF00005">
    <property type="entry name" value="ABC_tran"/>
    <property type="match status" value="1"/>
</dbReference>
<dbReference type="InterPro" id="IPR027417">
    <property type="entry name" value="P-loop_NTPase"/>
</dbReference>
<feature type="transmembrane region" description="Helical" evidence="10">
    <location>
        <begin position="699"/>
        <end position="718"/>
    </location>
</feature>
<dbReference type="InterPro" id="IPR000253">
    <property type="entry name" value="FHA_dom"/>
</dbReference>
<dbReference type="SUPFAM" id="SSF49879">
    <property type="entry name" value="SMAD/FHA domain"/>
    <property type="match status" value="2"/>
</dbReference>
<feature type="compositionally biased region" description="Low complexity" evidence="9">
    <location>
        <begin position="96"/>
        <end position="124"/>
    </location>
</feature>
<dbReference type="InterPro" id="IPR008984">
    <property type="entry name" value="SMAD_FHA_dom_sf"/>
</dbReference>
<dbReference type="GO" id="GO:0016887">
    <property type="term" value="F:ATP hydrolysis activity"/>
    <property type="evidence" value="ECO:0007669"/>
    <property type="project" value="InterPro"/>
</dbReference>
<dbReference type="PROSITE" id="PS50893">
    <property type="entry name" value="ABC_TRANSPORTER_2"/>
    <property type="match status" value="1"/>
</dbReference>
<keyword evidence="6 13" id="KW-0067">ATP-binding</keyword>
<feature type="transmembrane region" description="Helical" evidence="10">
    <location>
        <begin position="660"/>
        <end position="679"/>
    </location>
</feature>
<dbReference type="GO" id="GO:0016020">
    <property type="term" value="C:membrane"/>
    <property type="evidence" value="ECO:0007669"/>
    <property type="project" value="UniProtKB-SubCell"/>
</dbReference>
<evidence type="ECO:0000256" key="10">
    <source>
        <dbReference type="SAM" id="Phobius"/>
    </source>
</evidence>
<evidence type="ECO:0000259" key="12">
    <source>
        <dbReference type="PROSITE" id="PS50893"/>
    </source>
</evidence>
<gene>
    <name evidence="13" type="ORF">GCM10010515_49330</name>
</gene>
<keyword evidence="7 10" id="KW-1133">Transmembrane helix</keyword>
<accession>A0A918KVR1</accession>
<reference evidence="13" key="1">
    <citation type="journal article" date="2014" name="Int. J. Syst. Evol. Microbiol.">
        <title>Complete genome sequence of Corynebacterium casei LMG S-19264T (=DSM 44701T), isolated from a smear-ripened cheese.</title>
        <authorList>
            <consortium name="US DOE Joint Genome Institute (JGI-PGF)"/>
            <person name="Walter F."/>
            <person name="Albersmeier A."/>
            <person name="Kalinowski J."/>
            <person name="Ruckert C."/>
        </authorList>
    </citation>
    <scope>NUCLEOTIDE SEQUENCE</scope>
    <source>
        <strain evidence="13">JCM 4956</strain>
    </source>
</reference>
<dbReference type="RefSeq" id="WP_190037763.1">
    <property type="nucleotide sequence ID" value="NZ_BMWD01000018.1"/>
</dbReference>
<dbReference type="GO" id="GO:0005524">
    <property type="term" value="F:ATP binding"/>
    <property type="evidence" value="ECO:0007669"/>
    <property type="project" value="UniProtKB-KW"/>
</dbReference>
<comment type="subcellular location">
    <subcellularLocation>
        <location evidence="1">Membrane</location>
        <topology evidence="1">Multi-pass membrane protein</topology>
    </subcellularLocation>
</comment>
<evidence type="ECO:0000256" key="5">
    <source>
        <dbReference type="ARBA" id="ARBA00022741"/>
    </source>
</evidence>
<evidence type="ECO:0000256" key="2">
    <source>
        <dbReference type="ARBA" id="ARBA00022448"/>
    </source>
</evidence>
<dbReference type="Pfam" id="PF00498">
    <property type="entry name" value="FHA"/>
    <property type="match status" value="2"/>
</dbReference>
<name>A0A918KVR1_9ACTN</name>
<evidence type="ECO:0000256" key="9">
    <source>
        <dbReference type="SAM" id="MobiDB-lite"/>
    </source>
</evidence>
<feature type="compositionally biased region" description="Low complexity" evidence="9">
    <location>
        <begin position="133"/>
        <end position="145"/>
    </location>
</feature>
<dbReference type="Proteomes" id="UP000645555">
    <property type="component" value="Unassembled WGS sequence"/>
</dbReference>
<dbReference type="PROSITE" id="PS00211">
    <property type="entry name" value="ABC_TRANSPORTER_1"/>
    <property type="match status" value="1"/>
</dbReference>
<dbReference type="SMART" id="SM00382">
    <property type="entry name" value="AAA"/>
    <property type="match status" value="1"/>
</dbReference>
<keyword evidence="3" id="KW-0597">Phosphoprotein</keyword>
<organism evidence="13 14">
    <name type="scientific">Streptomyces fructofermentans</name>
    <dbReference type="NCBI Taxonomy" id="152141"/>
    <lineage>
        <taxon>Bacteria</taxon>
        <taxon>Bacillati</taxon>
        <taxon>Actinomycetota</taxon>
        <taxon>Actinomycetes</taxon>
        <taxon>Kitasatosporales</taxon>
        <taxon>Streptomycetaceae</taxon>
        <taxon>Streptomyces</taxon>
    </lineage>
</organism>
<evidence type="ECO:0000256" key="7">
    <source>
        <dbReference type="ARBA" id="ARBA00022989"/>
    </source>
</evidence>
<keyword evidence="5" id="KW-0547">Nucleotide-binding</keyword>
<evidence type="ECO:0000256" key="1">
    <source>
        <dbReference type="ARBA" id="ARBA00004141"/>
    </source>
</evidence>
<dbReference type="Gene3D" id="2.60.200.20">
    <property type="match status" value="2"/>
</dbReference>
<evidence type="ECO:0000256" key="6">
    <source>
        <dbReference type="ARBA" id="ARBA00022840"/>
    </source>
</evidence>
<dbReference type="InterPro" id="IPR013525">
    <property type="entry name" value="ABC2_TM"/>
</dbReference>
<dbReference type="InterPro" id="IPR017871">
    <property type="entry name" value="ABC_transporter-like_CS"/>
</dbReference>
<dbReference type="CDD" id="cd00060">
    <property type="entry name" value="FHA"/>
    <property type="match status" value="1"/>
</dbReference>
<comment type="caution">
    <text evidence="13">The sequence shown here is derived from an EMBL/GenBank/DDBJ whole genome shotgun (WGS) entry which is preliminary data.</text>
</comment>
<keyword evidence="4 10" id="KW-0812">Transmembrane</keyword>
<feature type="domain" description="ABC transporter" evidence="12">
    <location>
        <begin position="256"/>
        <end position="497"/>
    </location>
</feature>
<evidence type="ECO:0000259" key="11">
    <source>
        <dbReference type="PROSITE" id="PS50006"/>
    </source>
</evidence>
<feature type="transmembrane region" description="Helical" evidence="10">
    <location>
        <begin position="730"/>
        <end position="752"/>
    </location>
</feature>
<dbReference type="PANTHER" id="PTHR48041:SF139">
    <property type="entry name" value="PROTEIN SCARLET"/>
    <property type="match status" value="1"/>
</dbReference>
<evidence type="ECO:0000256" key="3">
    <source>
        <dbReference type="ARBA" id="ARBA00022553"/>
    </source>
</evidence>
<dbReference type="Gene3D" id="3.40.50.300">
    <property type="entry name" value="P-loop containing nucleotide triphosphate hydrolases"/>
    <property type="match status" value="1"/>
</dbReference>
<keyword evidence="8 10" id="KW-0472">Membrane</keyword>
<dbReference type="InterPro" id="IPR050352">
    <property type="entry name" value="ABCG_transporters"/>
</dbReference>
<reference evidence="13" key="2">
    <citation type="submission" date="2020-09" db="EMBL/GenBank/DDBJ databases">
        <authorList>
            <person name="Sun Q."/>
            <person name="Ohkuma M."/>
        </authorList>
    </citation>
    <scope>NUCLEOTIDE SEQUENCE</scope>
    <source>
        <strain evidence="13">JCM 4956</strain>
    </source>
</reference>
<dbReference type="InterPro" id="IPR003593">
    <property type="entry name" value="AAA+_ATPase"/>
</dbReference>
<dbReference type="SUPFAM" id="SSF52540">
    <property type="entry name" value="P-loop containing nucleoside triphosphate hydrolases"/>
    <property type="match status" value="1"/>
</dbReference>
<evidence type="ECO:0000256" key="8">
    <source>
        <dbReference type="ARBA" id="ARBA00023136"/>
    </source>
</evidence>
<dbReference type="PANTHER" id="PTHR48041">
    <property type="entry name" value="ABC TRANSPORTER G FAMILY MEMBER 28"/>
    <property type="match status" value="1"/>
</dbReference>
<dbReference type="AlphaFoldDB" id="A0A918KVR1"/>
<keyword evidence="14" id="KW-1185">Reference proteome</keyword>
<dbReference type="InterPro" id="IPR003439">
    <property type="entry name" value="ABC_transporter-like_ATP-bd"/>
</dbReference>
<proteinExistence type="predicted"/>
<dbReference type="PROSITE" id="PS50006">
    <property type="entry name" value="FHA_DOMAIN"/>
    <property type="match status" value="2"/>
</dbReference>
<feature type="domain" description="FHA" evidence="11">
    <location>
        <begin position="174"/>
        <end position="224"/>
    </location>
</feature>
<dbReference type="Pfam" id="PF01061">
    <property type="entry name" value="ABC2_membrane"/>
    <property type="match status" value="1"/>
</dbReference>
<feature type="transmembrane region" description="Helical" evidence="10">
    <location>
        <begin position="799"/>
        <end position="822"/>
    </location>
</feature>
<keyword evidence="2" id="KW-0813">Transport</keyword>
<feature type="transmembrane region" description="Helical" evidence="10">
    <location>
        <begin position="608"/>
        <end position="629"/>
    </location>
</feature>
<evidence type="ECO:0000313" key="13">
    <source>
        <dbReference type="EMBL" id="GGX75779.1"/>
    </source>
</evidence>
<dbReference type="EMBL" id="BMWD01000018">
    <property type="protein sequence ID" value="GGX75779.1"/>
    <property type="molecule type" value="Genomic_DNA"/>
</dbReference>
<feature type="domain" description="FHA" evidence="11">
    <location>
        <begin position="21"/>
        <end position="70"/>
    </location>
</feature>
<dbReference type="FunFam" id="3.40.50.300:FF:000474">
    <property type="entry name" value="Putative ABC transporter ATP-binding subunit"/>
    <property type="match status" value="1"/>
</dbReference>
<evidence type="ECO:0000313" key="14">
    <source>
        <dbReference type="Proteomes" id="UP000645555"/>
    </source>
</evidence>
<sequence>MPELVLELNGRTWTLDAARHYTLGRDPQGDIVLDDARVSWRHATISWSGRSWVIEDHGSTNGTFLQGQRIHQVEIGPGSAVHLGNATDGPRLSMTGSAAGAPQAQQPYAAQGASAGWAQQSPQQHAPEQHGRQQPQQAAHIPPQQGSGGSAGAPPVYGDRSPTTFHQFSLGRVMRIGRALENELVVSDLQVSRHHAEFHATPDGRFEIRDLGSHNGTYVNGQPISKGGSALLGPNDIVGVGHSTFRLVGDRLEEFVDTGEVSFSARHLTVTVDGGKQILKDVSFGVPEKSLIAVIGPSGSGKSTLLKALTGYRPADQGDVLYDNRNLYKQFAELRQRIGLVPQDDILHKELTVKKALKYAAKLRFPADTTESERSARIDEVLRELKLDIHKEKRVTSLSGGQRKRVSVALELLTKPSLIFLDEPTSGLDPGMDRDVMQLLRGLADDGRTVLVVTHSVAELAICDKLLVMAPGGAVAYFGPPEEALNFFGYDTWADVFSAFENYRDYDWAGRWKGSQHYQMYAADIDAVAAQSVHMPPPQAMRPPKPQGWMSQFGTLVRRYVSVIASDKGFLALSVILPVVLGSVSLLIDSGNSLLPNPVNPKTGRIVPNGTATTVLLILAVGACFAGAANSVRELIKERVIYERERATGLSRSAYLMSKVAVLGVITLLQGALVGAIGFGSREVPAEGLILKSLPKLELTLPIMALGFVSMMFGLIISSLVKTAERTMPFLVMFAIIQVVFTGCLVILNGTVGVNQVSYLMPARWAVAASGTTLDLNAIFPNQDDPTSTDPLWEHTAGAWTMDMIALVALGVVCGFFVARFLRRHEPEVMRK</sequence>
<feature type="region of interest" description="Disordered" evidence="9">
    <location>
        <begin position="79"/>
        <end position="163"/>
    </location>
</feature>
<protein>
    <submittedName>
        <fullName evidence="13">ABC transporter ATP-binding protein</fullName>
    </submittedName>
</protein>
<dbReference type="GO" id="GO:0140359">
    <property type="term" value="F:ABC-type transporter activity"/>
    <property type="evidence" value="ECO:0007669"/>
    <property type="project" value="InterPro"/>
</dbReference>
<dbReference type="CDD" id="cd03213">
    <property type="entry name" value="ABCG_EPDR"/>
    <property type="match status" value="1"/>
</dbReference>
<evidence type="ECO:0000256" key="4">
    <source>
        <dbReference type="ARBA" id="ARBA00022692"/>
    </source>
</evidence>
<dbReference type="SMART" id="SM00240">
    <property type="entry name" value="FHA"/>
    <property type="match status" value="2"/>
</dbReference>